<dbReference type="EMBL" id="JACHHT010000001">
    <property type="protein sequence ID" value="MBB6521007.1"/>
    <property type="molecule type" value="Genomic_DNA"/>
</dbReference>
<keyword evidence="7" id="KW-1133">Transmembrane helix</keyword>
<keyword evidence="8" id="KW-0472">Membrane</keyword>
<keyword evidence="3" id="KW-1003">Cell membrane</keyword>
<accession>A0A7X0JRL8</accession>
<dbReference type="PANTHER" id="PTHR38779:SF2">
    <property type="entry name" value="TYPE II SECRETION SYSTEM PROTEIN I-RELATED"/>
    <property type="match status" value="1"/>
</dbReference>
<comment type="caution">
    <text evidence="9">The sequence shown here is derived from an EMBL/GenBank/DDBJ whole genome shotgun (WGS) entry which is preliminary data.</text>
</comment>
<evidence type="ECO:0000256" key="3">
    <source>
        <dbReference type="ARBA" id="ARBA00022475"/>
    </source>
</evidence>
<comment type="similarity">
    <text evidence="2">Belongs to the GSP I family.</text>
</comment>
<dbReference type="InterPro" id="IPR012902">
    <property type="entry name" value="N_methyl_site"/>
</dbReference>
<dbReference type="PANTHER" id="PTHR38779">
    <property type="entry name" value="TYPE II SECRETION SYSTEM PROTEIN I-RELATED"/>
    <property type="match status" value="1"/>
</dbReference>
<keyword evidence="4" id="KW-0488">Methylation</keyword>
<dbReference type="NCBIfam" id="TIGR02532">
    <property type="entry name" value="IV_pilin_GFxxxE"/>
    <property type="match status" value="1"/>
</dbReference>
<evidence type="ECO:0000256" key="2">
    <source>
        <dbReference type="ARBA" id="ARBA00008358"/>
    </source>
</evidence>
<evidence type="ECO:0000256" key="5">
    <source>
        <dbReference type="ARBA" id="ARBA00022519"/>
    </source>
</evidence>
<evidence type="ECO:0000256" key="1">
    <source>
        <dbReference type="ARBA" id="ARBA00004377"/>
    </source>
</evidence>
<dbReference type="PROSITE" id="PS00409">
    <property type="entry name" value="PROKAR_NTER_METHYL"/>
    <property type="match status" value="1"/>
</dbReference>
<keyword evidence="5" id="KW-0997">Cell inner membrane</keyword>
<evidence type="ECO:0000313" key="9">
    <source>
        <dbReference type="EMBL" id="MBB6521007.1"/>
    </source>
</evidence>
<reference evidence="9 10" key="1">
    <citation type="submission" date="2020-08" db="EMBL/GenBank/DDBJ databases">
        <title>Genomic Encyclopedia of Type Strains, Phase IV (KMG-IV): sequencing the most valuable type-strain genomes for metagenomic binning, comparative biology and taxonomic classification.</title>
        <authorList>
            <person name="Goeker M."/>
        </authorList>
    </citation>
    <scope>NUCLEOTIDE SEQUENCE [LARGE SCALE GENOMIC DNA]</scope>
    <source>
        <strain evidence="9 10">DSM 22368</strain>
    </source>
</reference>
<keyword evidence="10" id="KW-1185">Reference proteome</keyword>
<dbReference type="RefSeq" id="WP_166849697.1">
    <property type="nucleotide sequence ID" value="NZ_JAAONY010000001.1"/>
</dbReference>
<keyword evidence="6" id="KW-0812">Transmembrane</keyword>
<sequence>MTRKASQGFSLLEMLVAIAVLGFSLGALYQAVAGASRNVHLDEQYTYASVLAESLLANYQVVPIGGVQESGETEGGYAWQVITQPTPGDYPENMELGSLQNIEVTVSWNDGEKERQFQLDSIVLGSELEQ</sequence>
<evidence type="ECO:0000313" key="10">
    <source>
        <dbReference type="Proteomes" id="UP000528457"/>
    </source>
</evidence>
<proteinExistence type="inferred from homology"/>
<evidence type="ECO:0000256" key="6">
    <source>
        <dbReference type="ARBA" id="ARBA00022692"/>
    </source>
</evidence>
<protein>
    <submittedName>
        <fullName evidence="9">General secretion pathway protein I</fullName>
    </submittedName>
</protein>
<dbReference type="Proteomes" id="UP000528457">
    <property type="component" value="Unassembled WGS sequence"/>
</dbReference>
<dbReference type="InterPro" id="IPR010052">
    <property type="entry name" value="T2SS_protein-GspI"/>
</dbReference>
<dbReference type="AlphaFoldDB" id="A0A7X0JRL8"/>
<evidence type="ECO:0000256" key="4">
    <source>
        <dbReference type="ARBA" id="ARBA00022481"/>
    </source>
</evidence>
<dbReference type="Pfam" id="PF07963">
    <property type="entry name" value="N_methyl"/>
    <property type="match status" value="1"/>
</dbReference>
<dbReference type="GO" id="GO:0015627">
    <property type="term" value="C:type II protein secretion system complex"/>
    <property type="evidence" value="ECO:0007669"/>
    <property type="project" value="InterPro"/>
</dbReference>
<dbReference type="InParanoid" id="A0A7X0JRL8"/>
<evidence type="ECO:0000256" key="8">
    <source>
        <dbReference type="ARBA" id="ARBA00023136"/>
    </source>
</evidence>
<dbReference type="GO" id="GO:0015628">
    <property type="term" value="P:protein secretion by the type II secretion system"/>
    <property type="evidence" value="ECO:0007669"/>
    <property type="project" value="InterPro"/>
</dbReference>
<evidence type="ECO:0000256" key="7">
    <source>
        <dbReference type="ARBA" id="ARBA00022989"/>
    </source>
</evidence>
<gene>
    <name evidence="9" type="ORF">HNR48_001285</name>
</gene>
<comment type="subcellular location">
    <subcellularLocation>
        <location evidence="1">Cell inner membrane</location>
        <topology evidence="1">Single-pass membrane protein</topology>
    </subcellularLocation>
</comment>
<organism evidence="9 10">
    <name type="scientific">Pseudoteredinibacter isoporae</name>
    <dbReference type="NCBI Taxonomy" id="570281"/>
    <lineage>
        <taxon>Bacteria</taxon>
        <taxon>Pseudomonadati</taxon>
        <taxon>Pseudomonadota</taxon>
        <taxon>Gammaproteobacteria</taxon>
        <taxon>Cellvibrionales</taxon>
        <taxon>Cellvibrionaceae</taxon>
        <taxon>Pseudoteredinibacter</taxon>
    </lineage>
</organism>
<dbReference type="GO" id="GO:0005886">
    <property type="term" value="C:plasma membrane"/>
    <property type="evidence" value="ECO:0007669"/>
    <property type="project" value="UniProtKB-SubCell"/>
</dbReference>
<name>A0A7X0JRL8_9GAMM</name>